<dbReference type="STRING" id="1391627.SAMN05216464_111148"/>
<dbReference type="Pfam" id="PF00106">
    <property type="entry name" value="adh_short"/>
    <property type="match status" value="1"/>
</dbReference>
<dbReference type="EMBL" id="FNAI01000011">
    <property type="protein sequence ID" value="SDE97649.1"/>
    <property type="molecule type" value="Genomic_DNA"/>
</dbReference>
<dbReference type="Proteomes" id="UP000199072">
    <property type="component" value="Unassembled WGS sequence"/>
</dbReference>
<sequence>MKLKNKVAVITGGNSGIGFGIAAAFKNEGATGTITGRNQETLDRI</sequence>
<organism evidence="1 2">
    <name type="scientific">Mucilaginibacter pineti</name>
    <dbReference type="NCBI Taxonomy" id="1391627"/>
    <lineage>
        <taxon>Bacteria</taxon>
        <taxon>Pseudomonadati</taxon>
        <taxon>Bacteroidota</taxon>
        <taxon>Sphingobacteriia</taxon>
        <taxon>Sphingobacteriales</taxon>
        <taxon>Sphingobacteriaceae</taxon>
        <taxon>Mucilaginibacter</taxon>
    </lineage>
</organism>
<dbReference type="AlphaFoldDB" id="A0A1G7HC15"/>
<dbReference type="SUPFAM" id="SSF51735">
    <property type="entry name" value="NAD(P)-binding Rossmann-fold domains"/>
    <property type="match status" value="1"/>
</dbReference>
<gene>
    <name evidence="1" type="ORF">SAMN05216464_111148</name>
</gene>
<dbReference type="Gene3D" id="3.40.50.720">
    <property type="entry name" value="NAD(P)-binding Rossmann-like Domain"/>
    <property type="match status" value="1"/>
</dbReference>
<name>A0A1G7HC15_9SPHI</name>
<proteinExistence type="predicted"/>
<protein>
    <submittedName>
        <fullName evidence="1">Short chain dehydrogenase</fullName>
    </submittedName>
</protein>
<dbReference type="RefSeq" id="WP_240315305.1">
    <property type="nucleotide sequence ID" value="NZ_FNAI01000011.1"/>
</dbReference>
<reference evidence="1 2" key="1">
    <citation type="submission" date="2016-10" db="EMBL/GenBank/DDBJ databases">
        <authorList>
            <person name="de Groot N.N."/>
        </authorList>
    </citation>
    <scope>NUCLEOTIDE SEQUENCE [LARGE SCALE GENOMIC DNA]</scope>
    <source>
        <strain evidence="1 2">47C3B</strain>
    </source>
</reference>
<dbReference type="InterPro" id="IPR036291">
    <property type="entry name" value="NAD(P)-bd_dom_sf"/>
</dbReference>
<dbReference type="InterPro" id="IPR002347">
    <property type="entry name" value="SDR_fam"/>
</dbReference>
<keyword evidence="2" id="KW-1185">Reference proteome</keyword>
<accession>A0A1G7HC15</accession>
<evidence type="ECO:0000313" key="2">
    <source>
        <dbReference type="Proteomes" id="UP000199072"/>
    </source>
</evidence>
<evidence type="ECO:0000313" key="1">
    <source>
        <dbReference type="EMBL" id="SDE97649.1"/>
    </source>
</evidence>